<keyword evidence="1" id="KW-0805">Transcription regulation</keyword>
<comment type="caution">
    <text evidence="6">The sequence shown here is derived from an EMBL/GenBank/DDBJ whole genome shotgun (WGS) entry which is preliminary data.</text>
</comment>
<sequence length="258" mass="28209">MVSETILKHGDLPTAHKATLRVLTVIELLTTEDDGLTMAQIGGRLGIPKGTLSPILHTMRDTGFLRFDVGTGRYRIGMRAYLAGRTYERTSDDLARIEAVMRGVVDSCGETCQLGVLDGSQALYVAKVDSPASVQLVTDVGRLMPLHCTAVGKALLSDKTSEELDRILPREFEAHTPMTTRTRAELDAQLERVRELGFAEDPGEVLPDVECIAVPISRDGHVAYGMSVSTPSYRMSVEKRGRILEALRAAQKELTDTL</sequence>
<name>A0ABT6ZKZ2_9ACTN</name>
<dbReference type="SMART" id="SM00346">
    <property type="entry name" value="HTH_ICLR"/>
    <property type="match status" value="1"/>
</dbReference>
<keyword evidence="7" id="KW-1185">Reference proteome</keyword>
<dbReference type="RefSeq" id="WP_283712837.1">
    <property type="nucleotide sequence ID" value="NZ_JASJEW010000002.1"/>
</dbReference>
<protein>
    <submittedName>
        <fullName evidence="6">IclR family transcriptional regulator</fullName>
    </submittedName>
</protein>
<proteinExistence type="predicted"/>
<accession>A0ABT6ZKZ2</accession>
<dbReference type="PANTHER" id="PTHR30136:SF24">
    <property type="entry name" value="HTH-TYPE TRANSCRIPTIONAL REPRESSOR ALLR"/>
    <property type="match status" value="1"/>
</dbReference>
<gene>
    <name evidence="6" type="ORF">QJ043_06440</name>
</gene>
<evidence type="ECO:0000256" key="1">
    <source>
        <dbReference type="ARBA" id="ARBA00023015"/>
    </source>
</evidence>
<dbReference type="InterPro" id="IPR050707">
    <property type="entry name" value="HTH_MetabolicPath_Reg"/>
</dbReference>
<dbReference type="Gene3D" id="1.10.10.10">
    <property type="entry name" value="Winged helix-like DNA-binding domain superfamily/Winged helix DNA-binding domain"/>
    <property type="match status" value="1"/>
</dbReference>
<feature type="domain" description="IclR-ED" evidence="5">
    <location>
        <begin position="79"/>
        <end position="258"/>
    </location>
</feature>
<feature type="domain" description="HTH iclR-type" evidence="4">
    <location>
        <begin position="16"/>
        <end position="78"/>
    </location>
</feature>
<dbReference type="Proteomes" id="UP001431693">
    <property type="component" value="Unassembled WGS sequence"/>
</dbReference>
<dbReference type="PROSITE" id="PS51077">
    <property type="entry name" value="HTH_ICLR"/>
    <property type="match status" value="1"/>
</dbReference>
<dbReference type="InterPro" id="IPR029016">
    <property type="entry name" value="GAF-like_dom_sf"/>
</dbReference>
<organism evidence="6 7">
    <name type="scientific">Kribbibacterium absianum</name>
    <dbReference type="NCBI Taxonomy" id="3044210"/>
    <lineage>
        <taxon>Bacteria</taxon>
        <taxon>Bacillati</taxon>
        <taxon>Actinomycetota</taxon>
        <taxon>Coriobacteriia</taxon>
        <taxon>Coriobacteriales</taxon>
        <taxon>Kribbibacteriaceae</taxon>
        <taxon>Kribbibacterium</taxon>
    </lineage>
</organism>
<dbReference type="InterPro" id="IPR036390">
    <property type="entry name" value="WH_DNA-bd_sf"/>
</dbReference>
<dbReference type="InterPro" id="IPR036388">
    <property type="entry name" value="WH-like_DNA-bd_sf"/>
</dbReference>
<dbReference type="Gene3D" id="3.30.450.40">
    <property type="match status" value="1"/>
</dbReference>
<reference evidence="6" key="1">
    <citation type="submission" date="2023-05" db="EMBL/GenBank/DDBJ databases">
        <title>[olsenella] sp. nov., isolated from a pig farm feces dump.</title>
        <authorList>
            <person name="Chang Y.-H."/>
        </authorList>
    </citation>
    <scope>NUCLEOTIDE SEQUENCE</scope>
    <source>
        <strain evidence="6">YH-ols2217</strain>
    </source>
</reference>
<dbReference type="SUPFAM" id="SSF55781">
    <property type="entry name" value="GAF domain-like"/>
    <property type="match status" value="1"/>
</dbReference>
<evidence type="ECO:0000256" key="3">
    <source>
        <dbReference type="ARBA" id="ARBA00023163"/>
    </source>
</evidence>
<evidence type="ECO:0000259" key="4">
    <source>
        <dbReference type="PROSITE" id="PS51077"/>
    </source>
</evidence>
<evidence type="ECO:0000313" key="6">
    <source>
        <dbReference type="EMBL" id="MDJ1129715.1"/>
    </source>
</evidence>
<evidence type="ECO:0000313" key="7">
    <source>
        <dbReference type="Proteomes" id="UP001431693"/>
    </source>
</evidence>
<dbReference type="PANTHER" id="PTHR30136">
    <property type="entry name" value="HELIX-TURN-HELIX TRANSCRIPTIONAL REGULATOR, ICLR FAMILY"/>
    <property type="match status" value="1"/>
</dbReference>
<dbReference type="InterPro" id="IPR005471">
    <property type="entry name" value="Tscrpt_reg_IclR_N"/>
</dbReference>
<dbReference type="PROSITE" id="PS51078">
    <property type="entry name" value="ICLR_ED"/>
    <property type="match status" value="1"/>
</dbReference>
<evidence type="ECO:0000256" key="2">
    <source>
        <dbReference type="ARBA" id="ARBA00023125"/>
    </source>
</evidence>
<dbReference type="SUPFAM" id="SSF46785">
    <property type="entry name" value="Winged helix' DNA-binding domain"/>
    <property type="match status" value="1"/>
</dbReference>
<dbReference type="InterPro" id="IPR014757">
    <property type="entry name" value="Tscrpt_reg_IclR_C"/>
</dbReference>
<keyword evidence="3" id="KW-0804">Transcription</keyword>
<keyword evidence="2" id="KW-0238">DNA-binding</keyword>
<dbReference type="EMBL" id="JASJEX010000003">
    <property type="protein sequence ID" value="MDJ1129715.1"/>
    <property type="molecule type" value="Genomic_DNA"/>
</dbReference>
<dbReference type="Pfam" id="PF09339">
    <property type="entry name" value="HTH_IclR"/>
    <property type="match status" value="1"/>
</dbReference>
<dbReference type="Pfam" id="PF01614">
    <property type="entry name" value="IclR_C"/>
    <property type="match status" value="1"/>
</dbReference>
<evidence type="ECO:0000259" key="5">
    <source>
        <dbReference type="PROSITE" id="PS51078"/>
    </source>
</evidence>